<proteinExistence type="predicted"/>
<dbReference type="AlphaFoldDB" id="A0A0H5QLX7"/>
<feature type="non-terminal residue" evidence="2">
    <location>
        <position position="255"/>
    </location>
</feature>
<evidence type="ECO:0000313" key="2">
    <source>
        <dbReference type="EMBL" id="CRZ02341.1"/>
    </source>
</evidence>
<feature type="compositionally biased region" description="Polar residues" evidence="1">
    <location>
        <begin position="65"/>
        <end position="80"/>
    </location>
</feature>
<feature type="region of interest" description="Disordered" evidence="1">
    <location>
        <begin position="1"/>
        <end position="85"/>
    </location>
</feature>
<sequence length="255" mass="27712">REQLHTDMNSSSTTSSIEQVPVQRKTSRETKVNETVPPRTSRNSQKTTPQKTILQKMTPQGMILQKTTPQEALPQKTTPQEMPPQPNIVAVETSKANHIFDEPINAAAENSLITEPLLIRCSTIASVEANGNVDGELEDSNAEFELTNPSNEDSGSDSSMDIGGGAEDDENVETGEQGQGQNHDTIGRRKPASLSSGKPLIKSTTGKMHRSRQSSPGPIPLMTAANDAKQLTKCLLEKDKDLEKAWKQVGELETV</sequence>
<feature type="compositionally biased region" description="Polar residues" evidence="1">
    <location>
        <begin position="174"/>
        <end position="184"/>
    </location>
</feature>
<dbReference type="EMBL" id="HACM01001899">
    <property type="protein sequence ID" value="CRZ02341.1"/>
    <property type="molecule type" value="Transcribed_RNA"/>
</dbReference>
<evidence type="ECO:0000256" key="1">
    <source>
        <dbReference type="SAM" id="MobiDB-lite"/>
    </source>
</evidence>
<feature type="non-terminal residue" evidence="2">
    <location>
        <position position="1"/>
    </location>
</feature>
<feature type="compositionally biased region" description="Polar residues" evidence="1">
    <location>
        <begin position="1"/>
        <end position="18"/>
    </location>
</feature>
<name>A0A0H5QLX7_9EUKA</name>
<feature type="compositionally biased region" description="Polar residues" evidence="1">
    <location>
        <begin position="38"/>
        <end position="58"/>
    </location>
</feature>
<feature type="region of interest" description="Disordered" evidence="1">
    <location>
        <begin position="145"/>
        <end position="222"/>
    </location>
</feature>
<protein>
    <submittedName>
        <fullName evidence="2">Uncharacterized protein</fullName>
    </submittedName>
</protein>
<accession>A0A0H5QLX7</accession>
<reference evidence="2" key="1">
    <citation type="submission" date="2015-04" db="EMBL/GenBank/DDBJ databases">
        <title>The genome sequence of the plant pathogenic Rhizarian Plasmodiophora brassicae reveals insights in its biotrophic life cycle and the origin of chitin synthesis.</title>
        <authorList>
            <person name="Schwelm A."/>
            <person name="Fogelqvist J."/>
            <person name="Knaust A."/>
            <person name="Julke S."/>
            <person name="Lilja T."/>
            <person name="Dhandapani V."/>
            <person name="Bonilla-Rosso G."/>
            <person name="Karlsson M."/>
            <person name="Shevchenko A."/>
            <person name="Choi S.R."/>
            <person name="Kim H.G."/>
            <person name="Park J.Y."/>
            <person name="Lim Y.P."/>
            <person name="Ludwig-Muller J."/>
            <person name="Dixelius C."/>
        </authorList>
    </citation>
    <scope>NUCLEOTIDE SEQUENCE</scope>
    <source>
        <tissue evidence="2">Potato root galls</tissue>
    </source>
</reference>
<organism evidence="2">
    <name type="scientific">Spongospora subterranea</name>
    <dbReference type="NCBI Taxonomy" id="70186"/>
    <lineage>
        <taxon>Eukaryota</taxon>
        <taxon>Sar</taxon>
        <taxon>Rhizaria</taxon>
        <taxon>Endomyxa</taxon>
        <taxon>Phytomyxea</taxon>
        <taxon>Plasmodiophorida</taxon>
        <taxon>Plasmodiophoridae</taxon>
        <taxon>Spongospora</taxon>
    </lineage>
</organism>